<organism evidence="9 10">
    <name type="scientific">Saitoella complicata (strain BCRC 22490 / CBS 7301 / JCM 7358 / NBRC 10748 / NRRL Y-17804)</name>
    <dbReference type="NCBI Taxonomy" id="698492"/>
    <lineage>
        <taxon>Eukaryota</taxon>
        <taxon>Fungi</taxon>
        <taxon>Dikarya</taxon>
        <taxon>Ascomycota</taxon>
        <taxon>Taphrinomycotina</taxon>
        <taxon>Taphrinomycotina incertae sedis</taxon>
        <taxon>Saitoella</taxon>
    </lineage>
</organism>
<evidence type="ECO:0000256" key="1">
    <source>
        <dbReference type="ARBA" id="ARBA00010122"/>
    </source>
</evidence>
<name>A0A0E9NLJ2_SAICN</name>
<protein>
    <recommendedName>
        <fullName evidence="7">Aspartokinase</fullName>
        <ecNumber evidence="7">2.7.2.4</ecNumber>
    </recommendedName>
</protein>
<sequence length="517" mass="55911">MAASVANGVSNDTAMKSNSDATKPWVVQKYGGTSVGKFADKIAEDIVRVYVDEYRVAVVCSARSTATKAEGTTNRLIRAAEEALTEGSKLYLDIVEAIRADHIKAAKELIASEAIIAELEKEIEYECERLGSFLSAAQIIEEISPKTKDIIIGSGEKLACRVMAALLRDRGVDAQYVGLDHVVPADYPVKDGLDQAFYDCVAKAIAAEVQKCGSKVPVVTGFFGVVPGSLLANIGRGYTDLCAALLAVGLGADELQIWKEVDGIFTADPRKVATARLLPTITPEEASELTFYGSEVIHPLTQHQVMHARIPIRIKNVENPKGDGTIIFPSNLQPRAQGGDATPPHPPKNVPESLYQKALGQPRMPTAITTKENIVVISVHSNRKSLSHGFYRELFGVLDKYRLAVDLIATSEVHVSLAVHSEARHHQLRLGEAIKELQRIGQVDVLKGMIILSVIGIQMKNMVGIAGRVFGTLAQNNINIEMISQGASEINISCVIAAQDQLKALNVLHHHLLSLAQ</sequence>
<dbReference type="InterPro" id="IPR045865">
    <property type="entry name" value="ACT-like_dom_sf"/>
</dbReference>
<evidence type="ECO:0000313" key="9">
    <source>
        <dbReference type="EMBL" id="GAO50546.1"/>
    </source>
</evidence>
<dbReference type="PANTHER" id="PTHR21499">
    <property type="entry name" value="ASPARTATE KINASE"/>
    <property type="match status" value="1"/>
</dbReference>
<keyword evidence="5" id="KW-0067">ATP-binding</keyword>
<dbReference type="EC" id="2.7.2.4" evidence="7"/>
<keyword evidence="3" id="KW-0547">Nucleotide-binding</keyword>
<dbReference type="Gene3D" id="3.40.1160.10">
    <property type="entry name" value="Acetylglutamate kinase-like"/>
    <property type="match status" value="1"/>
</dbReference>
<reference evidence="9 10" key="2">
    <citation type="journal article" date="2014" name="J. Gen. Appl. Microbiol.">
        <title>The early diverging ascomycetous budding yeast Saitoella complicata has three histone deacetylases belonging to the Clr6, Hos2, and Rpd3 lineages.</title>
        <authorList>
            <person name="Nishida H."/>
            <person name="Matsumoto T."/>
            <person name="Kondo S."/>
            <person name="Hamamoto M."/>
            <person name="Yoshikawa H."/>
        </authorList>
    </citation>
    <scope>NUCLEOTIDE SEQUENCE [LARGE SCALE GENOMIC DNA]</scope>
    <source>
        <strain evidence="9 10">NRRL Y-17804</strain>
    </source>
</reference>
<evidence type="ECO:0000256" key="6">
    <source>
        <dbReference type="ARBA" id="ARBA00047872"/>
    </source>
</evidence>
<dbReference type="InterPro" id="IPR005260">
    <property type="entry name" value="Asp_kin_monofn"/>
</dbReference>
<dbReference type="GO" id="GO:0009089">
    <property type="term" value="P:lysine biosynthetic process via diaminopimelate"/>
    <property type="evidence" value="ECO:0007669"/>
    <property type="project" value="InterPro"/>
</dbReference>
<evidence type="ECO:0000256" key="2">
    <source>
        <dbReference type="ARBA" id="ARBA00022679"/>
    </source>
</evidence>
<dbReference type="PANTHER" id="PTHR21499:SF59">
    <property type="entry name" value="ASPARTOKINASE"/>
    <property type="match status" value="1"/>
</dbReference>
<dbReference type="InterPro" id="IPR036393">
    <property type="entry name" value="AceGlu_kinase-like_sf"/>
</dbReference>
<dbReference type="InterPro" id="IPR001341">
    <property type="entry name" value="Asp_kinase"/>
</dbReference>
<dbReference type="FunFam" id="3.30.2130.10:FF:000001">
    <property type="entry name" value="Bifunctional aspartokinase/homoserine dehydrogenase"/>
    <property type="match status" value="1"/>
</dbReference>
<reference evidence="9 10" key="3">
    <citation type="journal article" date="2015" name="Genome Announc.">
        <title>Draft Genome Sequence of the Archiascomycetous Yeast Saitoella complicata.</title>
        <authorList>
            <person name="Yamauchi K."/>
            <person name="Kondo S."/>
            <person name="Hamamoto M."/>
            <person name="Takahashi Y."/>
            <person name="Ogura Y."/>
            <person name="Hayashi T."/>
            <person name="Nishida H."/>
        </authorList>
    </citation>
    <scope>NUCLEOTIDE SEQUENCE [LARGE SCALE GENOMIC DNA]</scope>
    <source>
        <strain evidence="9 10">NRRL Y-17804</strain>
    </source>
</reference>
<comment type="caution">
    <text evidence="9">The sequence shown here is derived from an EMBL/GenBank/DDBJ whole genome shotgun (WGS) entry which is preliminary data.</text>
</comment>
<dbReference type="InterPro" id="IPR054352">
    <property type="entry name" value="ACT_Aspartokinase"/>
</dbReference>
<evidence type="ECO:0000256" key="3">
    <source>
        <dbReference type="ARBA" id="ARBA00022741"/>
    </source>
</evidence>
<dbReference type="EMBL" id="BACD03000034">
    <property type="protein sequence ID" value="GAO50546.1"/>
    <property type="molecule type" value="Genomic_DNA"/>
</dbReference>
<comment type="catalytic activity">
    <reaction evidence="6 7">
        <text>L-aspartate + ATP = 4-phospho-L-aspartate + ADP</text>
        <dbReference type="Rhea" id="RHEA:23776"/>
        <dbReference type="ChEBI" id="CHEBI:29991"/>
        <dbReference type="ChEBI" id="CHEBI:30616"/>
        <dbReference type="ChEBI" id="CHEBI:57535"/>
        <dbReference type="ChEBI" id="CHEBI:456216"/>
        <dbReference type="EC" id="2.7.2.4"/>
    </reaction>
</comment>
<dbReference type="PROSITE" id="PS00324">
    <property type="entry name" value="ASPARTOKINASE"/>
    <property type="match status" value="1"/>
</dbReference>
<keyword evidence="4 7" id="KW-0418">Kinase</keyword>
<dbReference type="PROSITE" id="PS51671">
    <property type="entry name" value="ACT"/>
    <property type="match status" value="1"/>
</dbReference>
<dbReference type="InterPro" id="IPR002912">
    <property type="entry name" value="ACT_dom"/>
</dbReference>
<keyword evidence="2 7" id="KW-0808">Transferase</keyword>
<dbReference type="SUPFAM" id="SSF53633">
    <property type="entry name" value="Carbamate kinase-like"/>
    <property type="match status" value="1"/>
</dbReference>
<evidence type="ECO:0000256" key="4">
    <source>
        <dbReference type="ARBA" id="ARBA00022777"/>
    </source>
</evidence>
<proteinExistence type="inferred from homology"/>
<dbReference type="Gene3D" id="3.30.2130.10">
    <property type="entry name" value="VC0802-like"/>
    <property type="match status" value="1"/>
</dbReference>
<comment type="similarity">
    <text evidence="1 7">Belongs to the aspartokinase family.</text>
</comment>
<dbReference type="AlphaFoldDB" id="A0A0E9NLJ2"/>
<dbReference type="InterPro" id="IPR018042">
    <property type="entry name" value="Aspartate_kinase_CS"/>
</dbReference>
<dbReference type="SUPFAM" id="SSF55021">
    <property type="entry name" value="ACT-like"/>
    <property type="match status" value="2"/>
</dbReference>
<dbReference type="GO" id="GO:0004072">
    <property type="term" value="F:aspartate kinase activity"/>
    <property type="evidence" value="ECO:0007669"/>
    <property type="project" value="UniProtKB-EC"/>
</dbReference>
<dbReference type="InterPro" id="IPR001048">
    <property type="entry name" value="Asp/Glu/Uridylate_kinase"/>
</dbReference>
<dbReference type="GO" id="GO:0009090">
    <property type="term" value="P:homoserine biosynthetic process"/>
    <property type="evidence" value="ECO:0007669"/>
    <property type="project" value="TreeGrafter"/>
</dbReference>
<evidence type="ECO:0000259" key="8">
    <source>
        <dbReference type="PROSITE" id="PS51671"/>
    </source>
</evidence>
<gene>
    <name evidence="9" type="ORF">G7K_4670-t1</name>
</gene>
<dbReference type="FunFam" id="3.40.1160.10:FF:000023">
    <property type="entry name" value="Probable aspartokinase"/>
    <property type="match status" value="1"/>
</dbReference>
<evidence type="ECO:0000256" key="7">
    <source>
        <dbReference type="RuleBase" id="RU003448"/>
    </source>
</evidence>
<evidence type="ECO:0000256" key="5">
    <source>
        <dbReference type="ARBA" id="ARBA00022840"/>
    </source>
</evidence>
<dbReference type="Pfam" id="PF00696">
    <property type="entry name" value="AA_kinase"/>
    <property type="match status" value="1"/>
</dbReference>
<evidence type="ECO:0000313" key="10">
    <source>
        <dbReference type="Proteomes" id="UP000033140"/>
    </source>
</evidence>
<dbReference type="GO" id="GO:0005524">
    <property type="term" value="F:ATP binding"/>
    <property type="evidence" value="ECO:0007669"/>
    <property type="project" value="UniProtKB-KW"/>
</dbReference>
<dbReference type="Pfam" id="PF22468">
    <property type="entry name" value="ACT_9"/>
    <property type="match status" value="1"/>
</dbReference>
<dbReference type="OMA" id="DNINIMM"/>
<accession>A0A0E9NLJ2</accession>
<reference evidence="9 10" key="1">
    <citation type="journal article" date="2011" name="J. Gen. Appl. Microbiol.">
        <title>Draft genome sequencing of the enigmatic yeast Saitoella complicata.</title>
        <authorList>
            <person name="Nishida H."/>
            <person name="Hamamoto M."/>
            <person name="Sugiyama J."/>
        </authorList>
    </citation>
    <scope>NUCLEOTIDE SEQUENCE [LARGE SCALE GENOMIC DNA]</scope>
    <source>
        <strain evidence="9 10">NRRL Y-17804</strain>
    </source>
</reference>
<dbReference type="Proteomes" id="UP000033140">
    <property type="component" value="Unassembled WGS sequence"/>
</dbReference>
<dbReference type="GO" id="GO:0071266">
    <property type="term" value="P:'de novo' L-methionine biosynthetic process"/>
    <property type="evidence" value="ECO:0007669"/>
    <property type="project" value="UniProtKB-ARBA"/>
</dbReference>
<dbReference type="GO" id="GO:0005829">
    <property type="term" value="C:cytosol"/>
    <property type="evidence" value="ECO:0007669"/>
    <property type="project" value="TreeGrafter"/>
</dbReference>
<dbReference type="STRING" id="698492.A0A0E9NLJ2"/>
<dbReference type="PIRSF" id="PIRSF000726">
    <property type="entry name" value="Asp_kin"/>
    <property type="match status" value="1"/>
</dbReference>
<dbReference type="GO" id="GO:0009088">
    <property type="term" value="P:threonine biosynthetic process"/>
    <property type="evidence" value="ECO:0007669"/>
    <property type="project" value="UniProtKB-ARBA"/>
</dbReference>
<dbReference type="NCBIfam" id="TIGR00657">
    <property type="entry name" value="asp_kinases"/>
    <property type="match status" value="1"/>
</dbReference>
<keyword evidence="10" id="KW-1185">Reference proteome</keyword>
<feature type="domain" description="ACT" evidence="8">
    <location>
        <begin position="454"/>
        <end position="517"/>
    </location>
</feature>